<evidence type="ECO:0000313" key="6">
    <source>
        <dbReference type="EMBL" id="EXB39328.1"/>
    </source>
</evidence>
<dbReference type="PANTHER" id="PTHR31916">
    <property type="match status" value="1"/>
</dbReference>
<evidence type="ECO:0000256" key="3">
    <source>
        <dbReference type="ARBA" id="ARBA00023295"/>
    </source>
</evidence>
<dbReference type="GO" id="GO:0004575">
    <property type="term" value="F:sucrose alpha-glucosidase activity"/>
    <property type="evidence" value="ECO:0007669"/>
    <property type="project" value="TreeGrafter"/>
</dbReference>
<dbReference type="InterPro" id="IPR011009">
    <property type="entry name" value="Kinase-like_dom_sf"/>
</dbReference>
<feature type="domain" description="Protein kinase" evidence="5">
    <location>
        <begin position="124"/>
        <end position="249"/>
    </location>
</feature>
<keyword evidence="3 4" id="KW-0326">Glycosidase</keyword>
<reference evidence="7" key="1">
    <citation type="submission" date="2013-01" db="EMBL/GenBank/DDBJ databases">
        <title>Draft Genome Sequence of a Mulberry Tree, Morus notabilis C.K. Schneid.</title>
        <authorList>
            <person name="He N."/>
            <person name="Zhao S."/>
        </authorList>
    </citation>
    <scope>NUCLEOTIDE SEQUENCE</scope>
</reference>
<evidence type="ECO:0000259" key="5">
    <source>
        <dbReference type="PROSITE" id="PS50011"/>
    </source>
</evidence>
<dbReference type="GO" id="GO:0005524">
    <property type="term" value="F:ATP binding"/>
    <property type="evidence" value="ECO:0007669"/>
    <property type="project" value="InterPro"/>
</dbReference>
<dbReference type="EMBL" id="KE343721">
    <property type="protein sequence ID" value="EXB39328.1"/>
    <property type="molecule type" value="Genomic_DNA"/>
</dbReference>
<proteinExistence type="inferred from homology"/>
<evidence type="ECO:0000256" key="2">
    <source>
        <dbReference type="ARBA" id="ARBA00023277"/>
    </source>
</evidence>
<keyword evidence="1 4" id="KW-0378">Hydrolase</keyword>
<organism evidence="6 7">
    <name type="scientific">Morus notabilis</name>
    <dbReference type="NCBI Taxonomy" id="981085"/>
    <lineage>
        <taxon>Eukaryota</taxon>
        <taxon>Viridiplantae</taxon>
        <taxon>Streptophyta</taxon>
        <taxon>Embryophyta</taxon>
        <taxon>Tracheophyta</taxon>
        <taxon>Spermatophyta</taxon>
        <taxon>Magnoliopsida</taxon>
        <taxon>eudicotyledons</taxon>
        <taxon>Gunneridae</taxon>
        <taxon>Pentapetalae</taxon>
        <taxon>rosids</taxon>
        <taxon>fabids</taxon>
        <taxon>Rosales</taxon>
        <taxon>Moraceae</taxon>
        <taxon>Moreae</taxon>
        <taxon>Morus</taxon>
    </lineage>
</organism>
<dbReference type="GO" id="GO:0033926">
    <property type="term" value="F:endo-alpha-N-acetylgalactosaminidase activity"/>
    <property type="evidence" value="ECO:0007669"/>
    <property type="project" value="UniProtKB-UniRule"/>
</dbReference>
<comment type="catalytic activity">
    <reaction evidence="4">
        <text>Hydrolysis of terminal non-reducing beta-D-fructofuranoside residues in beta-D-fructofuranosides.</text>
        <dbReference type="EC" id="3.2.1.26"/>
    </reaction>
</comment>
<protein>
    <recommendedName>
        <fullName evidence="4">Alkaline/neutral invertase</fullName>
        <ecNumber evidence="4">3.2.1.26</ecNumber>
    </recommendedName>
</protein>
<sequence length="249" mass="28628">MTRETDFSKFTSWPKRPLNMERFSQHSFESLSMLVKAREAFKRAVVFLQGQPVGTVAALDDSEEKGIFSKCDLFSEESGFRNRETFYLDYYAYSILEEKDKFPMAEGVMLASFKVVHDPIRNSEILTADFGESAIGRVAPVDSGLWWIILLGAYTKSTETLPWLNLLSARKEKRVLANLGDCPEIIVCFGHKVTVERGMQLYNLVLEYAPFGTLSDLIQTFILRDINIRIYTKMMLKGLRYMHAKFRVD</sequence>
<dbReference type="GO" id="GO:0004672">
    <property type="term" value="F:protein kinase activity"/>
    <property type="evidence" value="ECO:0007669"/>
    <property type="project" value="InterPro"/>
</dbReference>
<dbReference type="Proteomes" id="UP000030645">
    <property type="component" value="Unassembled WGS sequence"/>
</dbReference>
<dbReference type="PROSITE" id="PS50011">
    <property type="entry name" value="PROTEIN_KINASE_DOM"/>
    <property type="match status" value="1"/>
</dbReference>
<dbReference type="GO" id="GO:0005987">
    <property type="term" value="P:sucrose catabolic process"/>
    <property type="evidence" value="ECO:0007669"/>
    <property type="project" value="TreeGrafter"/>
</dbReference>
<dbReference type="AlphaFoldDB" id="W9QVI9"/>
<accession>W9QVI9</accession>
<evidence type="ECO:0000313" key="7">
    <source>
        <dbReference type="Proteomes" id="UP000030645"/>
    </source>
</evidence>
<evidence type="ECO:0000256" key="4">
    <source>
        <dbReference type="RuleBase" id="RU367047"/>
    </source>
</evidence>
<evidence type="ECO:0000256" key="1">
    <source>
        <dbReference type="ARBA" id="ARBA00022801"/>
    </source>
</evidence>
<dbReference type="InterPro" id="IPR024746">
    <property type="entry name" value="Glyco_hydro_100"/>
</dbReference>
<gene>
    <name evidence="6" type="ORF">L484_025023</name>
</gene>
<dbReference type="EC" id="3.2.1.26" evidence="4"/>
<dbReference type="Gene3D" id="1.10.510.10">
    <property type="entry name" value="Transferase(Phosphotransferase) domain 1"/>
    <property type="match status" value="1"/>
</dbReference>
<dbReference type="InterPro" id="IPR000719">
    <property type="entry name" value="Prot_kinase_dom"/>
</dbReference>
<dbReference type="PANTHER" id="PTHR31916:SF59">
    <property type="entry name" value="CYTOSOLIC INVERTASE 1"/>
    <property type="match status" value="1"/>
</dbReference>
<name>W9QVI9_9ROSA</name>
<keyword evidence="7" id="KW-1185">Reference proteome</keyword>
<comment type="function">
    <text evidence="4">Invertase that cleaves sucrose into glucose and fructose.</text>
</comment>
<dbReference type="SUPFAM" id="SSF56112">
    <property type="entry name" value="Protein kinase-like (PK-like)"/>
    <property type="match status" value="1"/>
</dbReference>
<comment type="similarity">
    <text evidence="4">Belongs to the glycosyl hydrolase 100 family.</text>
</comment>
<dbReference type="Pfam" id="PF12899">
    <property type="entry name" value="Glyco_hydro_100"/>
    <property type="match status" value="1"/>
</dbReference>
<keyword evidence="2 4" id="KW-0119">Carbohydrate metabolism</keyword>